<dbReference type="InterPro" id="IPR004365">
    <property type="entry name" value="NA-bd_OB_tRNA"/>
</dbReference>
<dbReference type="InterPro" id="IPR029460">
    <property type="entry name" value="DNAPol_HHH"/>
</dbReference>
<comment type="catalytic activity">
    <reaction evidence="8">
        <text>DNA(n) + a 2'-deoxyribonucleoside 5'-triphosphate = DNA(n+1) + diphosphate</text>
        <dbReference type="Rhea" id="RHEA:22508"/>
        <dbReference type="Rhea" id="RHEA-COMP:17339"/>
        <dbReference type="Rhea" id="RHEA-COMP:17340"/>
        <dbReference type="ChEBI" id="CHEBI:33019"/>
        <dbReference type="ChEBI" id="CHEBI:61560"/>
        <dbReference type="ChEBI" id="CHEBI:173112"/>
        <dbReference type="EC" id="2.7.7.7"/>
    </reaction>
</comment>
<evidence type="ECO:0000313" key="11">
    <source>
        <dbReference type="Proteomes" id="UP000255423"/>
    </source>
</evidence>
<comment type="subcellular location">
    <subcellularLocation>
        <location evidence="1">Cytoplasm</location>
    </subcellularLocation>
</comment>
<organism evidence="10 11">
    <name type="scientific">Fibrobacter succinogenes</name>
    <name type="common">Bacteroides succinogenes</name>
    <dbReference type="NCBI Taxonomy" id="833"/>
    <lineage>
        <taxon>Bacteria</taxon>
        <taxon>Pseudomonadati</taxon>
        <taxon>Fibrobacterota</taxon>
        <taxon>Fibrobacteria</taxon>
        <taxon>Fibrobacterales</taxon>
        <taxon>Fibrobacteraceae</taxon>
        <taxon>Fibrobacter</taxon>
    </lineage>
</organism>
<dbReference type="GO" id="GO:0003887">
    <property type="term" value="F:DNA-directed DNA polymerase activity"/>
    <property type="evidence" value="ECO:0007669"/>
    <property type="project" value="UniProtKB-KW"/>
</dbReference>
<evidence type="ECO:0000256" key="1">
    <source>
        <dbReference type="ARBA" id="ARBA00004496"/>
    </source>
</evidence>
<evidence type="ECO:0000256" key="3">
    <source>
        <dbReference type="ARBA" id="ARBA00019114"/>
    </source>
</evidence>
<proteinExistence type="predicted"/>
<keyword evidence="6" id="KW-0235">DNA replication</keyword>
<sequence>MAFVHLQTHSEFSILQASARLDDILAAAAAENAPAVALTDHGAMFGILEIQTRGKELNKKRKEQGLPPVKTVYGCHIYVDTPSASQKDPTTFERLTLLVENEKGYYNLLRIVSYRYEDGDRWAEIPSVPLETINEFKEGIIAIAGDYFSRYGQNVASGRDSLALEYMDRLNEIFDHDHLYISVCDNGIPQQKNVNKFNVELAKKYGREVVAVGDVHYIKPEDATSHKILRCISLKVTLNGFEDKRFPTEKFYFRTEKEMVELFGDIPGAIENTVKIAERCNFTVKTGIGDEFWPRFKIPDEFLASEEYQNIKAIMKAEYDAEYPVVRERELKGIIKDRKKKVKANYCAEKGIAEDALSDADNAEIDRLSQPEFFDADDNKAWEKNIHRWCKPGGDADIYITHLCNERLKWRFPDEDFKFPAHETNVGKRMYKELNCIRNMNVAGYLLIVWDFINWSREHGIPVGPGRGSAAGSLVTYIIGITDIDPLTFDLLFERFLNPERVSMPDIDTDFADRDRGRVIQYVTDKYGKECVGQIITYGMLKSKAVITDVARVLGIPPAEAKAITKLFPQRTLNFSLKQAWTGKDKKGNNLEDGYSPEPLQAMIGSRASYQNLWDVAKRLEDLPRQTGVHACGVVITPTPIYNLAPLYRAAPEDTPVVMYDKHYAEDIGLLKMDFLGLINLSIIQDTVRMVEQNRNIKLVMNKIPIDDKATFELLGKGLTTTVFQFESPGMQKYLRELKPTRIFDLIAMNALYRPGPIDQIPHFIARKNGKEEIDCYHPDLEQVLGETYGVIVYQEQVMKLAQILGGYSLGGADNIRRIMAKKMPEKMAKLEPEFFQKCLDKGYDKAMIQKVWDAVLPFCGYAFNKSHAAAYAYVAYQTAYLKTHYGPEYMAASMTSKMGKTEDTVTIILECKRLGIPVLSPNINTSLGVFSANTKGQILYGLAGIRNVGIAVVEDVVAERERRGIYKDIFDFCKRVTEYQAAQPEKRPPLNKKVLECLIMAGALDDLPGSRAVQVATVDRALEVAMRSQEDKAKGQVSLFDLGGPAAMPNTAEVLEEAEEWTAMEMLNKERSVLGLFLSGHPLDEFRPELTGFTSCSLSEDEITRYVGDTVVVGGVVIRMRSIETKRGDTIGSGAIQDFQGEIEMFFKKDVWERLRDTVSVDDRVLVKGVLEQQRDRDGYQIIVEEVIQLDRVRCDMVDYIHANFTVGMLTDEFLDKLEVEMKANLADEYCHGCQMVFHLEADSGFEHAVVLKKYKVVYTQELLQWLKTDLGALKVWVSNRAKR</sequence>
<dbReference type="Pfam" id="PF07733">
    <property type="entry name" value="DNA_pol3_alpha"/>
    <property type="match status" value="1"/>
</dbReference>
<protein>
    <recommendedName>
        <fullName evidence="3">DNA polymerase III subunit alpha</fullName>
        <ecNumber evidence="2">2.7.7.7</ecNumber>
    </recommendedName>
</protein>
<dbReference type="InterPro" id="IPR004805">
    <property type="entry name" value="DnaE2/DnaE/PolC"/>
</dbReference>
<dbReference type="Gene3D" id="1.10.10.1600">
    <property type="entry name" value="Bacterial DNA polymerase III alpha subunit, thumb domain"/>
    <property type="match status" value="1"/>
</dbReference>
<evidence type="ECO:0000256" key="5">
    <source>
        <dbReference type="ARBA" id="ARBA00022695"/>
    </source>
</evidence>
<dbReference type="GO" id="GO:0005737">
    <property type="term" value="C:cytoplasm"/>
    <property type="evidence" value="ECO:0007669"/>
    <property type="project" value="UniProtKB-SubCell"/>
</dbReference>
<keyword evidence="4" id="KW-0808">Transferase</keyword>
<dbReference type="NCBIfam" id="TIGR00594">
    <property type="entry name" value="polc"/>
    <property type="match status" value="1"/>
</dbReference>
<dbReference type="Pfam" id="PF02811">
    <property type="entry name" value="PHP"/>
    <property type="match status" value="1"/>
</dbReference>
<dbReference type="Gene3D" id="1.10.150.870">
    <property type="match status" value="1"/>
</dbReference>
<evidence type="ECO:0000256" key="4">
    <source>
        <dbReference type="ARBA" id="ARBA00022679"/>
    </source>
</evidence>
<evidence type="ECO:0000256" key="6">
    <source>
        <dbReference type="ARBA" id="ARBA00022705"/>
    </source>
</evidence>
<dbReference type="GO" id="GO:0003676">
    <property type="term" value="F:nucleic acid binding"/>
    <property type="evidence" value="ECO:0007669"/>
    <property type="project" value="InterPro"/>
</dbReference>
<dbReference type="SUPFAM" id="SSF89550">
    <property type="entry name" value="PHP domain-like"/>
    <property type="match status" value="1"/>
</dbReference>
<evidence type="ECO:0000256" key="2">
    <source>
        <dbReference type="ARBA" id="ARBA00012417"/>
    </source>
</evidence>
<evidence type="ECO:0000256" key="8">
    <source>
        <dbReference type="ARBA" id="ARBA00049244"/>
    </source>
</evidence>
<dbReference type="PANTHER" id="PTHR32294:SF0">
    <property type="entry name" value="DNA POLYMERASE III SUBUNIT ALPHA"/>
    <property type="match status" value="1"/>
</dbReference>
<dbReference type="GO" id="GO:0008408">
    <property type="term" value="F:3'-5' exonuclease activity"/>
    <property type="evidence" value="ECO:0007669"/>
    <property type="project" value="InterPro"/>
</dbReference>
<dbReference type="Proteomes" id="UP000255423">
    <property type="component" value="Unassembled WGS sequence"/>
</dbReference>
<dbReference type="InterPro" id="IPR003141">
    <property type="entry name" value="Pol/His_phosphatase_N"/>
</dbReference>
<name>A0A380SA67_FIBSU</name>
<accession>A0A380SA67</accession>
<reference evidence="10 11" key="1">
    <citation type="submission" date="2017-08" db="EMBL/GenBank/DDBJ databases">
        <authorList>
            <person name="de Groot N.N."/>
        </authorList>
    </citation>
    <scope>NUCLEOTIDE SEQUENCE [LARGE SCALE GENOMIC DNA]</scope>
    <source>
        <strain evidence="10 11">HM2</strain>
    </source>
</reference>
<evidence type="ECO:0000259" key="9">
    <source>
        <dbReference type="SMART" id="SM00481"/>
    </source>
</evidence>
<dbReference type="InterPro" id="IPR011708">
    <property type="entry name" value="DNA_pol3_alpha_NTPase_dom"/>
</dbReference>
<dbReference type="InterPro" id="IPR016195">
    <property type="entry name" value="Pol/histidinol_Pase-like"/>
</dbReference>
<feature type="domain" description="Polymerase/histidinol phosphatase N-terminal" evidence="9">
    <location>
        <begin position="4"/>
        <end position="81"/>
    </location>
</feature>
<dbReference type="RefSeq" id="WP_109573694.1">
    <property type="nucleotide sequence ID" value="NZ_UHJL01000006.1"/>
</dbReference>
<dbReference type="Pfam" id="PF14579">
    <property type="entry name" value="HHH_6"/>
    <property type="match status" value="1"/>
</dbReference>
<keyword evidence="7" id="KW-0239">DNA-directed DNA polymerase</keyword>
<evidence type="ECO:0000256" key="7">
    <source>
        <dbReference type="ARBA" id="ARBA00022932"/>
    </source>
</evidence>
<dbReference type="CDD" id="cd04485">
    <property type="entry name" value="DnaE_OBF"/>
    <property type="match status" value="1"/>
</dbReference>
<dbReference type="InterPro" id="IPR041931">
    <property type="entry name" value="DNA_pol3_alpha_thumb_dom"/>
</dbReference>
<evidence type="ECO:0000313" key="10">
    <source>
        <dbReference type="EMBL" id="SUQ26126.1"/>
    </source>
</evidence>
<dbReference type="Pfam" id="PF17657">
    <property type="entry name" value="DNA_pol3_finger"/>
    <property type="match status" value="1"/>
</dbReference>
<dbReference type="SMART" id="SM00481">
    <property type="entry name" value="POLIIIAc"/>
    <property type="match status" value="1"/>
</dbReference>
<dbReference type="InterPro" id="IPR040982">
    <property type="entry name" value="DNA_pol3_finger"/>
</dbReference>
<dbReference type="PANTHER" id="PTHR32294">
    <property type="entry name" value="DNA POLYMERASE III SUBUNIT ALPHA"/>
    <property type="match status" value="1"/>
</dbReference>
<dbReference type="Pfam" id="PF01336">
    <property type="entry name" value="tRNA_anti-codon"/>
    <property type="match status" value="1"/>
</dbReference>
<dbReference type="InterPro" id="IPR004013">
    <property type="entry name" value="PHP_dom"/>
</dbReference>
<keyword evidence="5" id="KW-0548">Nucleotidyltransferase</keyword>
<dbReference type="GO" id="GO:0006260">
    <property type="term" value="P:DNA replication"/>
    <property type="evidence" value="ECO:0007669"/>
    <property type="project" value="UniProtKB-KW"/>
</dbReference>
<dbReference type="EMBL" id="UHJL01000006">
    <property type="protein sequence ID" value="SUQ26126.1"/>
    <property type="molecule type" value="Genomic_DNA"/>
</dbReference>
<dbReference type="EC" id="2.7.7.7" evidence="2"/>
<gene>
    <name evidence="10" type="ORF">SAMN05661053_2932</name>
</gene>
<dbReference type="Gene3D" id="3.20.20.140">
    <property type="entry name" value="Metal-dependent hydrolases"/>
    <property type="match status" value="1"/>
</dbReference>